<dbReference type="EMBL" id="PYGR01000087">
    <property type="protein sequence ID" value="PTO34198.1"/>
    <property type="molecule type" value="Genomic_DNA"/>
</dbReference>
<name>A0A2T5D9N0_ENTMU</name>
<comment type="caution">
    <text evidence="1">The sequence shown here is derived from an EMBL/GenBank/DDBJ whole genome shotgun (WGS) entry which is preliminary data.</text>
</comment>
<organism evidence="1 2">
    <name type="scientific">Enterococcus mundtii</name>
    <dbReference type="NCBI Taxonomy" id="53346"/>
    <lineage>
        <taxon>Bacteria</taxon>
        <taxon>Bacillati</taxon>
        <taxon>Bacillota</taxon>
        <taxon>Bacilli</taxon>
        <taxon>Lactobacillales</taxon>
        <taxon>Enterococcaceae</taxon>
        <taxon>Enterococcus</taxon>
    </lineage>
</organism>
<gene>
    <name evidence="1" type="ORF">C6N14_13420</name>
</gene>
<dbReference type="Proteomes" id="UP000244022">
    <property type="component" value="Unassembled WGS sequence"/>
</dbReference>
<dbReference type="InterPro" id="IPR054275">
    <property type="entry name" value="DUF7006"/>
</dbReference>
<dbReference type="AlphaFoldDB" id="A0A2T5D9N0"/>
<reference evidence="1 2" key="1">
    <citation type="submission" date="2018-03" db="EMBL/GenBank/DDBJ databases">
        <title>Draft genome sequences of four Enterococcus mundtii strains isolated from beef slaughterhouses in Kenya.</title>
        <authorList>
            <person name="Wambui J."/>
            <person name="Stevens M."/>
            <person name="Njage P."/>
            <person name="Stephan R."/>
            <person name="Tasara T."/>
        </authorList>
    </citation>
    <scope>NUCLEOTIDE SEQUENCE [LARGE SCALE GENOMIC DNA]</scope>
    <source>
        <strain evidence="1 2">H18-EM</strain>
    </source>
</reference>
<dbReference type="RefSeq" id="WP_108146494.1">
    <property type="nucleotide sequence ID" value="NZ_PYGR01000087.1"/>
</dbReference>
<evidence type="ECO:0000313" key="1">
    <source>
        <dbReference type="EMBL" id="PTO34198.1"/>
    </source>
</evidence>
<sequence>MAGMRNEDFYLSTFEKMLNKKGMKNFKEIETYFKQIKSDVLSCITKCSQESVWENILQLIILDEKLVLLYESFNFMEYYEMSEVELIEMVEEESKHFNKENWGYTLNHSEHFSLIFPSNFIS</sequence>
<accession>A0A2T5D9N0</accession>
<dbReference type="Pfam" id="PF22652">
    <property type="entry name" value="DUF7006"/>
    <property type="match status" value="1"/>
</dbReference>
<proteinExistence type="predicted"/>
<protein>
    <submittedName>
        <fullName evidence="1">Uncharacterized protein</fullName>
    </submittedName>
</protein>
<evidence type="ECO:0000313" key="2">
    <source>
        <dbReference type="Proteomes" id="UP000244022"/>
    </source>
</evidence>